<keyword evidence="9" id="KW-1185">Reference proteome</keyword>
<dbReference type="GO" id="GO:0003723">
    <property type="term" value="F:RNA binding"/>
    <property type="evidence" value="ECO:0007669"/>
    <property type="project" value="InterPro"/>
</dbReference>
<dbReference type="EMBL" id="KL197752">
    <property type="protein sequence ID" value="KDQ51034.1"/>
    <property type="molecule type" value="Genomic_DNA"/>
</dbReference>
<protein>
    <recommendedName>
        <fullName evidence="2">ribonuclease T2</fullName>
        <ecNumber evidence="2">4.6.1.19</ecNumber>
    </recommendedName>
</protein>
<dbReference type="SUPFAM" id="SSF55895">
    <property type="entry name" value="Ribonuclease Rh-like"/>
    <property type="match status" value="1"/>
</dbReference>
<evidence type="ECO:0000256" key="2">
    <source>
        <dbReference type="ARBA" id="ARBA00012571"/>
    </source>
</evidence>
<dbReference type="PROSITE" id="PS00530">
    <property type="entry name" value="RNASE_T2_1"/>
    <property type="match status" value="1"/>
</dbReference>
<gene>
    <name evidence="8" type="ORF">JAAARDRAFT_140976</name>
</gene>
<feature type="active site" evidence="4">
    <location>
        <position position="78"/>
    </location>
</feature>
<evidence type="ECO:0000256" key="3">
    <source>
        <dbReference type="ARBA" id="ARBA00023157"/>
    </source>
</evidence>
<organism evidence="8 9">
    <name type="scientific">Jaapia argillacea MUCL 33604</name>
    <dbReference type="NCBI Taxonomy" id="933084"/>
    <lineage>
        <taxon>Eukaryota</taxon>
        <taxon>Fungi</taxon>
        <taxon>Dikarya</taxon>
        <taxon>Basidiomycota</taxon>
        <taxon>Agaricomycotina</taxon>
        <taxon>Agaricomycetes</taxon>
        <taxon>Agaricomycetidae</taxon>
        <taxon>Jaapiales</taxon>
        <taxon>Jaapiaceae</taxon>
        <taxon>Jaapia</taxon>
    </lineage>
</organism>
<accession>A0A067P8F4</accession>
<feature type="signal peptide" evidence="7">
    <location>
        <begin position="1"/>
        <end position="24"/>
    </location>
</feature>
<dbReference type="InterPro" id="IPR018188">
    <property type="entry name" value="RNase_T2_His_AS_1"/>
</dbReference>
<keyword evidence="7" id="KW-0732">Signal</keyword>
<evidence type="ECO:0000256" key="6">
    <source>
        <dbReference type="SAM" id="MobiDB-lite"/>
    </source>
</evidence>
<evidence type="ECO:0000313" key="9">
    <source>
        <dbReference type="Proteomes" id="UP000027265"/>
    </source>
</evidence>
<reference evidence="9" key="1">
    <citation type="journal article" date="2014" name="Proc. Natl. Acad. Sci. U.S.A.">
        <title>Extensive sampling of basidiomycete genomes demonstrates inadequacy of the white-rot/brown-rot paradigm for wood decay fungi.</title>
        <authorList>
            <person name="Riley R."/>
            <person name="Salamov A.A."/>
            <person name="Brown D.W."/>
            <person name="Nagy L.G."/>
            <person name="Floudas D."/>
            <person name="Held B.W."/>
            <person name="Levasseur A."/>
            <person name="Lombard V."/>
            <person name="Morin E."/>
            <person name="Otillar R."/>
            <person name="Lindquist E.A."/>
            <person name="Sun H."/>
            <person name="LaButti K.M."/>
            <person name="Schmutz J."/>
            <person name="Jabbour D."/>
            <person name="Luo H."/>
            <person name="Baker S.E."/>
            <person name="Pisabarro A.G."/>
            <person name="Walton J.D."/>
            <person name="Blanchette R.A."/>
            <person name="Henrissat B."/>
            <person name="Martin F."/>
            <person name="Cullen D."/>
            <person name="Hibbett D.S."/>
            <person name="Grigoriev I.V."/>
        </authorList>
    </citation>
    <scope>NUCLEOTIDE SEQUENCE [LARGE SCALE GENOMIC DNA]</scope>
    <source>
        <strain evidence="9">MUCL 33604</strain>
    </source>
</reference>
<dbReference type="GO" id="GO:0006401">
    <property type="term" value="P:RNA catabolic process"/>
    <property type="evidence" value="ECO:0007669"/>
    <property type="project" value="TreeGrafter"/>
</dbReference>
<feature type="chain" id="PRO_5001646510" description="ribonuclease T2" evidence="7">
    <location>
        <begin position="25"/>
        <end position="265"/>
    </location>
</feature>
<feature type="active site" evidence="4">
    <location>
        <position position="138"/>
    </location>
</feature>
<dbReference type="InterPro" id="IPR033697">
    <property type="entry name" value="Ribonuclease_T2_eukaryotic"/>
</dbReference>
<dbReference type="PANTHER" id="PTHR11240">
    <property type="entry name" value="RIBONUCLEASE T2"/>
    <property type="match status" value="1"/>
</dbReference>
<keyword evidence="3" id="KW-1015">Disulfide bond</keyword>
<evidence type="ECO:0000313" key="8">
    <source>
        <dbReference type="EMBL" id="KDQ51034.1"/>
    </source>
</evidence>
<dbReference type="PANTHER" id="PTHR11240:SF22">
    <property type="entry name" value="RIBONUCLEASE T2"/>
    <property type="match status" value="1"/>
</dbReference>
<feature type="active site" evidence="4">
    <location>
        <position position="142"/>
    </location>
</feature>
<dbReference type="Proteomes" id="UP000027265">
    <property type="component" value="Unassembled WGS sequence"/>
</dbReference>
<evidence type="ECO:0000256" key="7">
    <source>
        <dbReference type="SAM" id="SignalP"/>
    </source>
</evidence>
<proteinExistence type="inferred from homology"/>
<dbReference type="InterPro" id="IPR036430">
    <property type="entry name" value="RNase_T2-like_sf"/>
</dbReference>
<dbReference type="EC" id="4.6.1.19" evidence="2"/>
<dbReference type="Gene3D" id="3.90.730.10">
    <property type="entry name" value="Ribonuclease T2-like"/>
    <property type="match status" value="1"/>
</dbReference>
<dbReference type="STRING" id="933084.A0A067P8F4"/>
<evidence type="ECO:0000256" key="5">
    <source>
        <dbReference type="RuleBase" id="RU004328"/>
    </source>
</evidence>
<comment type="similarity">
    <text evidence="1 5">Belongs to the RNase T2 family.</text>
</comment>
<dbReference type="InParanoid" id="A0A067P8F4"/>
<dbReference type="InterPro" id="IPR001568">
    <property type="entry name" value="RNase_T2-like"/>
</dbReference>
<dbReference type="HOGENOM" id="CLU_037966_1_0_1"/>
<dbReference type="AlphaFoldDB" id="A0A067P8F4"/>
<dbReference type="GO" id="GO:0005576">
    <property type="term" value="C:extracellular region"/>
    <property type="evidence" value="ECO:0007669"/>
    <property type="project" value="TreeGrafter"/>
</dbReference>
<evidence type="ECO:0000256" key="4">
    <source>
        <dbReference type="PIRSR" id="PIRSR633697-1"/>
    </source>
</evidence>
<dbReference type="Pfam" id="PF00445">
    <property type="entry name" value="Ribonuclease_T2"/>
    <property type="match status" value="1"/>
</dbReference>
<dbReference type="InterPro" id="IPR033130">
    <property type="entry name" value="RNase_T2_His_AS_2"/>
</dbReference>
<dbReference type="OrthoDB" id="435754at2759"/>
<name>A0A067P8F4_9AGAM</name>
<dbReference type="GO" id="GO:0033897">
    <property type="term" value="F:ribonuclease T2 activity"/>
    <property type="evidence" value="ECO:0007669"/>
    <property type="project" value="UniProtKB-EC"/>
</dbReference>
<dbReference type="CDD" id="cd01061">
    <property type="entry name" value="RNase_T2_euk"/>
    <property type="match status" value="1"/>
</dbReference>
<dbReference type="PROSITE" id="PS00531">
    <property type="entry name" value="RNASE_T2_2"/>
    <property type="match status" value="1"/>
</dbReference>
<evidence type="ECO:0000256" key="1">
    <source>
        <dbReference type="ARBA" id="ARBA00007469"/>
    </source>
</evidence>
<sequence length="265" mass="28544">MFIPGANLIPSLLIPALGISGLSGLQEQLSQCPRPPVTSCSADAGGADSCCVVTPGGVLVHAQFWDLGYGVADSWGIHGLWPDKCDGTFYENCDSSRAYSGGQITQLLQDSGNQDLLDYMNTYWIPNNNNPEAFWAHEWATHGTCVSTLEPNCIANYQEGAEVVPYLKTVVGVFQGLDTYKALTSAGITPSHTKTYRLDELLQAVESATSYVPDFVCKGKTLSTVQYYLNAVGPLQNGQFLPSHATRKSSCPSTGIKWPPKELGN</sequence>
<feature type="region of interest" description="Disordered" evidence="6">
    <location>
        <begin position="246"/>
        <end position="265"/>
    </location>
</feature>